<dbReference type="InterPro" id="IPR048520">
    <property type="entry name" value="LarA_C"/>
</dbReference>
<protein>
    <recommendedName>
        <fullName evidence="1">Lactate racemase C-terminal domain-containing protein</fullName>
    </recommendedName>
</protein>
<dbReference type="Proteomes" id="UP000574717">
    <property type="component" value="Unassembled WGS sequence"/>
</dbReference>
<evidence type="ECO:0000313" key="2">
    <source>
        <dbReference type="EMBL" id="GFP19864.1"/>
    </source>
</evidence>
<dbReference type="Gene3D" id="3.90.226.30">
    <property type="match status" value="1"/>
</dbReference>
<comment type="caution">
    <text evidence="2">The sequence shown here is derived from an EMBL/GenBank/DDBJ whole genome shotgun (WGS) entry which is preliminary data.</text>
</comment>
<name>A0A6V8NKF2_9ACTN</name>
<dbReference type="InterPro" id="IPR043166">
    <property type="entry name" value="LarA-like_C"/>
</dbReference>
<feature type="domain" description="Lactate racemase C-terminal" evidence="1">
    <location>
        <begin position="2"/>
        <end position="49"/>
    </location>
</feature>
<reference evidence="2 3" key="1">
    <citation type="journal article" date="2020" name="Front. Microbiol.">
        <title>Single-cell genomics of novel Actinobacteria with the Wood-Ljungdahl pathway discovered in a serpentinizing system.</title>
        <authorList>
            <person name="Merino N."/>
            <person name="Kawai M."/>
            <person name="Boyd E.S."/>
            <person name="Colman D.R."/>
            <person name="McGlynn S.E."/>
            <person name="Nealson K.H."/>
            <person name="Kurokawa K."/>
            <person name="Hongoh Y."/>
        </authorList>
    </citation>
    <scope>NUCLEOTIDE SEQUENCE [LARGE SCALE GENOMIC DNA]</scope>
    <source>
        <strain evidence="2 3">S03</strain>
    </source>
</reference>
<evidence type="ECO:0000259" key="1">
    <source>
        <dbReference type="Pfam" id="PF21113"/>
    </source>
</evidence>
<organism evidence="2 3">
    <name type="scientific">Candidatus Hakubella thermalkaliphila</name>
    <dbReference type="NCBI Taxonomy" id="2754717"/>
    <lineage>
        <taxon>Bacteria</taxon>
        <taxon>Bacillati</taxon>
        <taxon>Actinomycetota</taxon>
        <taxon>Actinomycetota incertae sedis</taxon>
        <taxon>Candidatus Hakubellales</taxon>
        <taxon>Candidatus Hakubellaceae</taxon>
        <taxon>Candidatus Hakubella</taxon>
    </lineage>
</organism>
<gene>
    <name evidence="2" type="ORF">HKBW3S03_01368</name>
</gene>
<dbReference type="Pfam" id="PF21113">
    <property type="entry name" value="LarA_C"/>
    <property type="match status" value="1"/>
</dbReference>
<dbReference type="EMBL" id="BLRU01000162">
    <property type="protein sequence ID" value="GFP19864.1"/>
    <property type="molecule type" value="Genomic_DNA"/>
</dbReference>
<evidence type="ECO:0000313" key="3">
    <source>
        <dbReference type="Proteomes" id="UP000574717"/>
    </source>
</evidence>
<accession>A0A6V8NKF2</accession>
<sequence>DIYVVSSLSASFVNRIGLRPARSVEEALAMAFQKIGSEAKVLVAPQGRVVRLFA</sequence>
<feature type="non-terminal residue" evidence="2">
    <location>
        <position position="1"/>
    </location>
</feature>
<dbReference type="AlphaFoldDB" id="A0A6V8NKF2"/>
<proteinExistence type="predicted"/>